<evidence type="ECO:0000256" key="4">
    <source>
        <dbReference type="RuleBase" id="RU004453"/>
    </source>
</evidence>
<gene>
    <name evidence="8 9 10 11 12" type="primary">LOC106469790</name>
</gene>
<dbReference type="InterPro" id="IPR050314">
    <property type="entry name" value="Glycosyl_Hydrlase_18"/>
</dbReference>
<dbReference type="PROSITE" id="PS01095">
    <property type="entry name" value="GH18_1"/>
    <property type="match status" value="1"/>
</dbReference>
<dbReference type="PROSITE" id="PS51910">
    <property type="entry name" value="GH18_2"/>
    <property type="match status" value="1"/>
</dbReference>
<feature type="transmembrane region" description="Helical" evidence="5">
    <location>
        <begin position="6"/>
        <end position="23"/>
    </location>
</feature>
<sequence length="404" mass="45928">MVATEYALATMALLLTTGVYYAYQDRYLYYKGTLKEFEEKEKEKKSEVQPALKRVCYYTIRHGYDDTPLKPNLLDPSVCTHLIVGFASVAYDYLIPKHPKDLYVYGNVTSLKINNPDLKVLLSVGAGSGGKFSAMVNSPPGRKKFVTSAIALLEKFNFDGIDFDWEFPAWKGAPPLDRVSFIYLLRDFRNFFKAEEKEFLLTAAVAAPRSIVITAYDIPALAYFLDFVNLMCYDFHYWRPSTPYTSHHSPLYQRPNSQDVMDNVAWTSHYWIGSGMPKEKIMIGIPTYARTYILADPHTHDLDSFAKGPGRGQGKINYGEVCSFLKGGAQTVFDEFSFVPYAFKGYEWIAYESEKSVTLKAKWARKQGFGGVMTYNLNRDDWNATCDGQTRFPLHNAINDALSD</sequence>
<dbReference type="SUPFAM" id="SSF54556">
    <property type="entry name" value="Chitinase insertion domain"/>
    <property type="match status" value="1"/>
</dbReference>
<evidence type="ECO:0000313" key="12">
    <source>
        <dbReference type="RefSeq" id="XP_022254064.1"/>
    </source>
</evidence>
<dbReference type="Gene3D" id="3.20.20.80">
    <property type="entry name" value="Glycosidases"/>
    <property type="match status" value="1"/>
</dbReference>
<dbReference type="SMART" id="SM00636">
    <property type="entry name" value="Glyco_18"/>
    <property type="match status" value="1"/>
</dbReference>
<accession>A0ABM1TDV8</accession>
<keyword evidence="5" id="KW-1133">Transmembrane helix</keyword>
<dbReference type="InterPro" id="IPR029070">
    <property type="entry name" value="Chitinase_insertion_sf"/>
</dbReference>
<keyword evidence="1 3" id="KW-0378">Hydrolase</keyword>
<dbReference type="PANTHER" id="PTHR11177:SF390">
    <property type="entry name" value="CHITINASE 11"/>
    <property type="match status" value="1"/>
</dbReference>
<name>A0ABM1TDV8_LIMPO</name>
<dbReference type="Pfam" id="PF00704">
    <property type="entry name" value="Glyco_hydro_18"/>
    <property type="match status" value="1"/>
</dbReference>
<feature type="domain" description="GH18" evidence="6">
    <location>
        <begin position="52"/>
        <end position="404"/>
    </location>
</feature>
<dbReference type="Proteomes" id="UP000694941">
    <property type="component" value="Unplaced"/>
</dbReference>
<dbReference type="RefSeq" id="XP_022254063.1">
    <property type="nucleotide sequence ID" value="XM_022398355.1"/>
</dbReference>
<dbReference type="InterPro" id="IPR011583">
    <property type="entry name" value="Chitinase_II/V-like_cat"/>
</dbReference>
<protein>
    <submittedName>
        <fullName evidence="8 9">Acidic mammalian chitinase-like</fullName>
    </submittedName>
</protein>
<organism evidence="7 12">
    <name type="scientific">Limulus polyphemus</name>
    <name type="common">Atlantic horseshoe crab</name>
    <dbReference type="NCBI Taxonomy" id="6850"/>
    <lineage>
        <taxon>Eukaryota</taxon>
        <taxon>Metazoa</taxon>
        <taxon>Ecdysozoa</taxon>
        <taxon>Arthropoda</taxon>
        <taxon>Chelicerata</taxon>
        <taxon>Merostomata</taxon>
        <taxon>Xiphosura</taxon>
        <taxon>Limulidae</taxon>
        <taxon>Limulus</taxon>
    </lineage>
</organism>
<dbReference type="RefSeq" id="XP_022254062.1">
    <property type="nucleotide sequence ID" value="XM_022398354.1"/>
</dbReference>
<evidence type="ECO:0000313" key="9">
    <source>
        <dbReference type="RefSeq" id="XP_022254061.1"/>
    </source>
</evidence>
<dbReference type="SUPFAM" id="SSF51445">
    <property type="entry name" value="(Trans)glycosidases"/>
    <property type="match status" value="1"/>
</dbReference>
<dbReference type="RefSeq" id="XP_022254061.1">
    <property type="nucleotide sequence ID" value="XM_022398353.1"/>
</dbReference>
<evidence type="ECO:0000313" key="11">
    <source>
        <dbReference type="RefSeq" id="XP_022254063.1"/>
    </source>
</evidence>
<keyword evidence="7" id="KW-1185">Reference proteome</keyword>
<dbReference type="InterPro" id="IPR001579">
    <property type="entry name" value="Glyco_hydro_18_chit_AS"/>
</dbReference>
<dbReference type="RefSeq" id="XP_013785754.2">
    <property type="nucleotide sequence ID" value="XM_013930300.2"/>
</dbReference>
<evidence type="ECO:0000256" key="2">
    <source>
        <dbReference type="ARBA" id="ARBA00023295"/>
    </source>
</evidence>
<proteinExistence type="inferred from homology"/>
<keyword evidence="5" id="KW-0812">Transmembrane</keyword>
<evidence type="ECO:0000313" key="10">
    <source>
        <dbReference type="RefSeq" id="XP_022254062.1"/>
    </source>
</evidence>
<dbReference type="RefSeq" id="XP_022254064.1">
    <property type="nucleotide sequence ID" value="XM_022398356.1"/>
</dbReference>
<comment type="similarity">
    <text evidence="4">Belongs to the glycosyl hydrolase 18 family.</text>
</comment>
<keyword evidence="5" id="KW-0472">Membrane</keyword>
<reference evidence="8 9" key="1">
    <citation type="submission" date="2025-05" db="UniProtKB">
        <authorList>
            <consortium name="RefSeq"/>
        </authorList>
    </citation>
    <scope>IDENTIFICATION</scope>
    <source>
        <tissue evidence="8 9">Muscle</tissue>
    </source>
</reference>
<evidence type="ECO:0000256" key="3">
    <source>
        <dbReference type="RuleBase" id="RU000489"/>
    </source>
</evidence>
<evidence type="ECO:0000256" key="5">
    <source>
        <dbReference type="SAM" id="Phobius"/>
    </source>
</evidence>
<dbReference type="InterPro" id="IPR001223">
    <property type="entry name" value="Glyco_hydro18_cat"/>
</dbReference>
<evidence type="ECO:0000256" key="1">
    <source>
        <dbReference type="ARBA" id="ARBA00022801"/>
    </source>
</evidence>
<dbReference type="InterPro" id="IPR017853">
    <property type="entry name" value="GH"/>
</dbReference>
<evidence type="ECO:0000259" key="6">
    <source>
        <dbReference type="PROSITE" id="PS51910"/>
    </source>
</evidence>
<dbReference type="GeneID" id="106469790"/>
<evidence type="ECO:0000313" key="7">
    <source>
        <dbReference type="Proteomes" id="UP000694941"/>
    </source>
</evidence>
<dbReference type="Gene3D" id="3.10.50.10">
    <property type="match status" value="1"/>
</dbReference>
<evidence type="ECO:0000313" key="8">
    <source>
        <dbReference type="RefSeq" id="XP_013785754.2"/>
    </source>
</evidence>
<dbReference type="PANTHER" id="PTHR11177">
    <property type="entry name" value="CHITINASE"/>
    <property type="match status" value="1"/>
</dbReference>
<keyword evidence="2 3" id="KW-0326">Glycosidase</keyword>